<dbReference type="Pfam" id="PF13380">
    <property type="entry name" value="CoA_binding_2"/>
    <property type="match status" value="1"/>
</dbReference>
<dbReference type="SUPFAM" id="SSF52210">
    <property type="entry name" value="Succinyl-CoA synthetase domains"/>
    <property type="match status" value="2"/>
</dbReference>
<dbReference type="SUPFAM" id="SSF51735">
    <property type="entry name" value="NAD(P)-binding Rossmann-fold domains"/>
    <property type="match status" value="1"/>
</dbReference>
<gene>
    <name evidence="5" type="ORF">ENW83_00400</name>
</gene>
<dbReference type="Pfam" id="PF13607">
    <property type="entry name" value="Succ_CoA_lig"/>
    <property type="match status" value="1"/>
</dbReference>
<proteinExistence type="predicted"/>
<keyword evidence="1" id="KW-0436">Ligase</keyword>
<dbReference type="InterPro" id="IPR036291">
    <property type="entry name" value="NAD(P)-bd_dom_sf"/>
</dbReference>
<organism evidence="5">
    <name type="scientific">Fervidicoccus fontis</name>
    <dbReference type="NCBI Taxonomy" id="683846"/>
    <lineage>
        <taxon>Archaea</taxon>
        <taxon>Thermoproteota</taxon>
        <taxon>Thermoprotei</taxon>
        <taxon>Fervidicoccales</taxon>
        <taxon>Fervidicoccaceae</taxon>
        <taxon>Fervidicoccus</taxon>
    </lineage>
</organism>
<evidence type="ECO:0000256" key="2">
    <source>
        <dbReference type="ARBA" id="ARBA00022741"/>
    </source>
</evidence>
<name>A0A7J3SL87_9CREN</name>
<dbReference type="AlphaFoldDB" id="A0A7J3SL87"/>
<dbReference type="GO" id="GO:0016874">
    <property type="term" value="F:ligase activity"/>
    <property type="evidence" value="ECO:0007669"/>
    <property type="project" value="UniProtKB-KW"/>
</dbReference>
<dbReference type="SMART" id="SM00881">
    <property type="entry name" value="CoA_binding"/>
    <property type="match status" value="1"/>
</dbReference>
<sequence>MHLIEALSKADSIAIAGASPVEGKVGNTILKNILTWGFKGRIYPINPKYDVILGIKAYRSIEDLPQPPDILVIATPGSEIASLINSASKFGTKLAVIISSSMEGDQNALKSLARSKGPRIIGPNSAGISLSSFDLHASIEIPPTKGRVGIIAQSGAVGGALISYLADLSSGASFFFSLGNSLDVGVEEALEYAAYDSSTESVVAYVEWVREGGRFLSSLKLLRERGKPVCILKGGRGETSIKAASSHTGGIASDYSIFKAAVNQSGGYLASDIDELAEVCEVLRRIKIRGKGIRPLLVTNSGGVGVIAASFMDEFGIKIVEPSLIEILPQRLRKKVKLANPLDLGGDSSIDDALEVLRSEEIKKEFDISVLIYVPTAAEGPEKIGNAVKNASKSFSLPTIGLFAGAGSREVMKQVSSHIPVISSSSNLARAILALEKSA</sequence>
<dbReference type="InterPro" id="IPR003781">
    <property type="entry name" value="CoA-bd"/>
</dbReference>
<dbReference type="GO" id="GO:0005524">
    <property type="term" value="F:ATP binding"/>
    <property type="evidence" value="ECO:0007669"/>
    <property type="project" value="UniProtKB-KW"/>
</dbReference>
<protein>
    <recommendedName>
        <fullName evidence="4">CoA-binding domain-containing protein</fullName>
    </recommendedName>
</protein>
<comment type="caution">
    <text evidence="5">The sequence shown here is derived from an EMBL/GenBank/DDBJ whole genome shotgun (WGS) entry which is preliminary data.</text>
</comment>
<dbReference type="Gene3D" id="3.40.50.261">
    <property type="entry name" value="Succinyl-CoA synthetase domains"/>
    <property type="match status" value="2"/>
</dbReference>
<dbReference type="InterPro" id="IPR051538">
    <property type="entry name" value="Acyl-CoA_Synth/Transferase"/>
</dbReference>
<dbReference type="InterPro" id="IPR032875">
    <property type="entry name" value="Succ_CoA_lig_flav_dom"/>
</dbReference>
<accession>A0A7J3SL87</accession>
<dbReference type="Gene3D" id="3.40.50.720">
    <property type="entry name" value="NAD(P)-binding Rossmann-like Domain"/>
    <property type="match status" value="1"/>
</dbReference>
<evidence type="ECO:0000313" key="5">
    <source>
        <dbReference type="EMBL" id="HGZ59659.1"/>
    </source>
</evidence>
<keyword evidence="2" id="KW-0547">Nucleotide-binding</keyword>
<evidence type="ECO:0000256" key="3">
    <source>
        <dbReference type="ARBA" id="ARBA00022840"/>
    </source>
</evidence>
<dbReference type="EMBL" id="DTLS01000018">
    <property type="protein sequence ID" value="HGZ59659.1"/>
    <property type="molecule type" value="Genomic_DNA"/>
</dbReference>
<dbReference type="PANTHER" id="PTHR43334:SF2">
    <property type="entry name" value="ACETATE--COA LIGASE [ADP-FORMING]"/>
    <property type="match status" value="1"/>
</dbReference>
<feature type="domain" description="CoA-binding" evidence="4">
    <location>
        <begin position="7"/>
        <end position="102"/>
    </location>
</feature>
<evidence type="ECO:0000256" key="1">
    <source>
        <dbReference type="ARBA" id="ARBA00022598"/>
    </source>
</evidence>
<evidence type="ECO:0000259" key="4">
    <source>
        <dbReference type="SMART" id="SM00881"/>
    </source>
</evidence>
<dbReference type="PANTHER" id="PTHR43334">
    <property type="entry name" value="ACETATE--COA LIGASE [ADP-FORMING]"/>
    <property type="match status" value="1"/>
</dbReference>
<dbReference type="InterPro" id="IPR016102">
    <property type="entry name" value="Succinyl-CoA_synth-like"/>
</dbReference>
<reference evidence="5" key="1">
    <citation type="journal article" date="2020" name="mSystems">
        <title>Genome- and Community-Level Interaction Insights into Carbon Utilization and Element Cycling Functions of Hydrothermarchaeota in Hydrothermal Sediment.</title>
        <authorList>
            <person name="Zhou Z."/>
            <person name="Liu Y."/>
            <person name="Xu W."/>
            <person name="Pan J."/>
            <person name="Luo Z.H."/>
            <person name="Li M."/>
        </authorList>
    </citation>
    <scope>NUCLEOTIDE SEQUENCE [LARGE SCALE GENOMIC DNA]</scope>
    <source>
        <strain evidence="5">SpSt-885</strain>
    </source>
</reference>
<keyword evidence="3" id="KW-0067">ATP-binding</keyword>